<evidence type="ECO:0000313" key="2">
    <source>
        <dbReference type="EMBL" id="KEH24528.1"/>
    </source>
</evidence>
<sequence length="60" mass="7078">MFYSSPKYNQQQPFFHRFRKTDGDNDEYEKETFRSEQNEIVDGVVDVVAGVREKSRSSTP</sequence>
<proteinExistence type="predicted"/>
<evidence type="ECO:0000313" key="1">
    <source>
        <dbReference type="EMBL" id="ABD32387.1"/>
    </source>
</evidence>
<evidence type="ECO:0000313" key="3">
    <source>
        <dbReference type="EnsemblPlants" id="KEH24528"/>
    </source>
</evidence>
<dbReference type="PaxDb" id="3880-AES82530"/>
<dbReference type="EMBL" id="AC150244">
    <property type="protein sequence ID" value="ABD32387.1"/>
    <property type="molecule type" value="Genomic_DNA"/>
</dbReference>
<dbReference type="Proteomes" id="UP000002051">
    <property type="component" value="Unassembled WGS sequence"/>
</dbReference>
<dbReference type="HOGENOM" id="CLU_2945253_0_0_1"/>
<reference evidence="1" key="1">
    <citation type="submission" date="2004-08" db="EMBL/GenBank/DDBJ databases">
        <authorList>
            <person name="Town C.D."/>
        </authorList>
    </citation>
    <scope>NUCLEOTIDE SEQUENCE</scope>
</reference>
<keyword evidence="4" id="KW-1185">Reference proteome</keyword>
<evidence type="ECO:0000313" key="4">
    <source>
        <dbReference type="Proteomes" id="UP000002051"/>
    </source>
</evidence>
<reference evidence="2 4" key="4">
    <citation type="journal article" date="2014" name="BMC Genomics">
        <title>An improved genome release (version Mt4.0) for the model legume Medicago truncatula.</title>
        <authorList>
            <person name="Tang H."/>
            <person name="Krishnakumar V."/>
            <person name="Bidwell S."/>
            <person name="Rosen B."/>
            <person name="Chan A."/>
            <person name="Zhou S."/>
            <person name="Gentzbittel L."/>
            <person name="Childs K.L."/>
            <person name="Yandell M."/>
            <person name="Gundlach H."/>
            <person name="Mayer K.F."/>
            <person name="Schwartz D.C."/>
            <person name="Town C.D."/>
        </authorList>
    </citation>
    <scope>GENOME REANNOTATION</scope>
    <source>
        <strain evidence="2">A17</strain>
        <strain evidence="3 4">cv. Jemalong A17</strain>
    </source>
</reference>
<dbReference type="EMBL" id="CM001223">
    <property type="protein sequence ID" value="KEH24528.1"/>
    <property type="molecule type" value="Genomic_DNA"/>
</dbReference>
<dbReference type="EnsemblPlants" id="KEH24528">
    <property type="protein sequence ID" value="KEH24528"/>
    <property type="gene ID" value="MTR_7g113755"/>
</dbReference>
<name>Q2HTM9_MEDTR</name>
<protein>
    <submittedName>
        <fullName evidence="1 3">Uncharacterized protein</fullName>
    </submittedName>
</protein>
<reference evidence="2 4" key="3">
    <citation type="journal article" date="2011" name="Nature">
        <title>The Medicago genome provides insight into the evolution of rhizobial symbioses.</title>
        <authorList>
            <person name="Young N.D."/>
            <person name="Debelle F."/>
            <person name="Oldroyd G.E."/>
            <person name="Geurts R."/>
            <person name="Cannon S.B."/>
            <person name="Udvardi M.K."/>
            <person name="Benedito V.A."/>
            <person name="Mayer K.F."/>
            <person name="Gouzy J."/>
            <person name="Schoof H."/>
            <person name="Van de Peer Y."/>
            <person name="Proost S."/>
            <person name="Cook D.R."/>
            <person name="Meyers B.C."/>
            <person name="Spannagl M."/>
            <person name="Cheung F."/>
            <person name="De Mita S."/>
            <person name="Krishnakumar V."/>
            <person name="Gundlach H."/>
            <person name="Zhou S."/>
            <person name="Mudge J."/>
            <person name="Bharti A.K."/>
            <person name="Murray J.D."/>
            <person name="Naoumkina M.A."/>
            <person name="Rosen B."/>
            <person name="Silverstein K.A."/>
            <person name="Tang H."/>
            <person name="Rombauts S."/>
            <person name="Zhao P.X."/>
            <person name="Zhou P."/>
            <person name="Barbe V."/>
            <person name="Bardou P."/>
            <person name="Bechner M."/>
            <person name="Bellec A."/>
            <person name="Berger A."/>
            <person name="Berges H."/>
            <person name="Bidwell S."/>
            <person name="Bisseling T."/>
            <person name="Choisne N."/>
            <person name="Couloux A."/>
            <person name="Denny R."/>
            <person name="Deshpande S."/>
            <person name="Dai X."/>
            <person name="Doyle J.J."/>
            <person name="Dudez A.M."/>
            <person name="Farmer A.D."/>
            <person name="Fouteau S."/>
            <person name="Franken C."/>
            <person name="Gibelin C."/>
            <person name="Gish J."/>
            <person name="Goldstein S."/>
            <person name="Gonzalez A.J."/>
            <person name="Green P.J."/>
            <person name="Hallab A."/>
            <person name="Hartog M."/>
            <person name="Hua A."/>
            <person name="Humphray S.J."/>
            <person name="Jeong D.H."/>
            <person name="Jing Y."/>
            <person name="Jocker A."/>
            <person name="Kenton S.M."/>
            <person name="Kim D.J."/>
            <person name="Klee K."/>
            <person name="Lai H."/>
            <person name="Lang C."/>
            <person name="Lin S."/>
            <person name="Macmil S.L."/>
            <person name="Magdelenat G."/>
            <person name="Matthews L."/>
            <person name="McCorrison J."/>
            <person name="Monaghan E.L."/>
            <person name="Mun J.H."/>
            <person name="Najar F.Z."/>
            <person name="Nicholson C."/>
            <person name="Noirot C."/>
            <person name="O'Bleness M."/>
            <person name="Paule C.R."/>
            <person name="Poulain J."/>
            <person name="Prion F."/>
            <person name="Qin B."/>
            <person name="Qu C."/>
            <person name="Retzel E.F."/>
            <person name="Riddle C."/>
            <person name="Sallet E."/>
            <person name="Samain S."/>
            <person name="Samson N."/>
            <person name="Sanders I."/>
            <person name="Saurat O."/>
            <person name="Scarpelli C."/>
            <person name="Schiex T."/>
            <person name="Segurens B."/>
            <person name="Severin A.J."/>
            <person name="Sherrier D.J."/>
            <person name="Shi R."/>
            <person name="Sims S."/>
            <person name="Singer S.R."/>
            <person name="Sinharoy S."/>
            <person name="Sterck L."/>
            <person name="Viollet A."/>
            <person name="Wang B.B."/>
            <person name="Wang K."/>
            <person name="Wang M."/>
            <person name="Wang X."/>
            <person name="Warfsmann J."/>
            <person name="Weissenbach J."/>
            <person name="White D.D."/>
            <person name="White J.D."/>
            <person name="Wiley G.B."/>
            <person name="Wincker P."/>
            <person name="Xing Y."/>
            <person name="Yang L."/>
            <person name="Yao Z."/>
            <person name="Ying F."/>
            <person name="Zhai J."/>
            <person name="Zhou L."/>
            <person name="Zuber A."/>
            <person name="Denarie J."/>
            <person name="Dixon R.A."/>
            <person name="May G.D."/>
            <person name="Schwartz D.C."/>
            <person name="Rogers J."/>
            <person name="Quetier F."/>
            <person name="Town C.D."/>
            <person name="Roe B.A."/>
        </authorList>
    </citation>
    <scope>NUCLEOTIDE SEQUENCE [LARGE SCALE GENOMIC DNA]</scope>
    <source>
        <strain evidence="2">A17</strain>
        <strain evidence="3 4">cv. Jemalong A17</strain>
    </source>
</reference>
<reference evidence="1" key="2">
    <citation type="submission" date="2007-03" db="EMBL/GenBank/DDBJ databases">
        <authorList>
            <consortium name="The International Medicago Genome Annotation Group"/>
        </authorList>
    </citation>
    <scope>NUCLEOTIDE SEQUENCE</scope>
</reference>
<organism evidence="1">
    <name type="scientific">Medicago truncatula</name>
    <name type="common">Barrel medic</name>
    <name type="synonym">Medicago tribuloides</name>
    <dbReference type="NCBI Taxonomy" id="3880"/>
    <lineage>
        <taxon>Eukaryota</taxon>
        <taxon>Viridiplantae</taxon>
        <taxon>Streptophyta</taxon>
        <taxon>Embryophyta</taxon>
        <taxon>Tracheophyta</taxon>
        <taxon>Spermatophyta</taxon>
        <taxon>Magnoliopsida</taxon>
        <taxon>eudicotyledons</taxon>
        <taxon>Gunneridae</taxon>
        <taxon>Pentapetalae</taxon>
        <taxon>rosids</taxon>
        <taxon>fabids</taxon>
        <taxon>Fabales</taxon>
        <taxon>Fabaceae</taxon>
        <taxon>Papilionoideae</taxon>
        <taxon>50 kb inversion clade</taxon>
        <taxon>NPAAA clade</taxon>
        <taxon>Hologalegina</taxon>
        <taxon>IRL clade</taxon>
        <taxon>Trifolieae</taxon>
        <taxon>Medicago</taxon>
    </lineage>
</organism>
<gene>
    <name evidence="2" type="ordered locus">MTR_7g113755</name>
    <name evidence="1" type="ORF">MtrDRAFT_AC150244g14v2</name>
</gene>
<reference evidence="3" key="5">
    <citation type="submission" date="2015-04" db="UniProtKB">
        <authorList>
            <consortium name="EnsemblPlants"/>
        </authorList>
    </citation>
    <scope>IDENTIFICATION</scope>
    <source>
        <strain evidence="3">cv. Jemalong A17</strain>
    </source>
</reference>
<dbReference type="AlphaFoldDB" id="Q2HTM9"/>
<accession>Q2HTM9</accession>